<dbReference type="PANTHER" id="PTHR31001:SF56">
    <property type="entry name" value="ZN(2)-C6 FUNGAL-TYPE DOMAIN-CONTAINING PROTEIN"/>
    <property type="match status" value="1"/>
</dbReference>
<keyword evidence="2" id="KW-0479">Metal-binding</keyword>
<evidence type="ECO:0000313" key="6">
    <source>
        <dbReference type="EMBL" id="KAF8479788.1"/>
    </source>
</evidence>
<feature type="region of interest" description="Disordered" evidence="4">
    <location>
        <begin position="645"/>
        <end position="698"/>
    </location>
</feature>
<dbReference type="GO" id="GO:0006351">
    <property type="term" value="P:DNA-templated transcription"/>
    <property type="evidence" value="ECO:0007669"/>
    <property type="project" value="InterPro"/>
</dbReference>
<sequence>MSASADPRKGKPGQSCAECRRSKLKCDRNFPCQSCIRRGCPAICPDGTLAATRGNKVLMARAQRLTEQVKTMAARIKQLEIALASADNGPLALAALGDSQGSLEDSEPNDVEYEGEEPEEDGVSKLLGSLAVNSEGQAHYYGATAGPEFLQHLMPEELEASNTRTIKDPKHLGLPRDILELVYAFPLGFRDRAHMILDFIQYIPCRNRAYELADLFYVHATWLVNPVPRGDFETTILEPLYSSANDPVPLVNFEPHRLSVFFIVLGIGALFDSQPNARIIAEQYHAFATATFSLESIVGGATCASIQALYMMAHFLMLTDRSGGERRWLVTALTSKLIHMLGLQRDSVSWNLEEEEVQRRRNIFWEFFFWDCWASILYGRPPFLDLAHSDCRFPRDLDPHPLPSGKSELGFHSWKAHYTAACLSVAVQRTSSVHRMSYSSLLDLDKRIRSFPLPSYLHSPMHGGREWDATPCLALQQFFAGNQRESNLLYIHRSWLAEALRDSSDPLQHEYGQSVVAVYSSANILINGMRSLTSAHPKVAGRVWFFWSCFYTSSVLLGAIVVKCPGCKLARPALALLNESFIIYEEGSKLCRPPATLPMLEKLCTRARHTYATFCSNTSRGSQTTVPLTLPDDIHDLSAFGGTKGGVIKSPASSPPKGDTPSSESSLSAGSGDCPANSTQPPAAGPVPGPIQQQQQSQYEIPYSAAQNVSGTCTQGTTDFGPSLYVPQPQEQSMLPSFEGGYSVSSERTQFPPPSQESAHQQNPMVLLTAEDTLDVDLAALGLPSMSQQPMQYSLYPQLDQFRDIFMGENENTGVQPAQMPQDDVWWKFVDDLGIQRI</sequence>
<dbReference type="PROSITE" id="PS50048">
    <property type="entry name" value="ZN2_CY6_FUNGAL_2"/>
    <property type="match status" value="1"/>
</dbReference>
<dbReference type="SMART" id="SM00906">
    <property type="entry name" value="Fungal_trans"/>
    <property type="match status" value="1"/>
</dbReference>
<comment type="caution">
    <text evidence="6">The sequence shown here is derived from an EMBL/GenBank/DDBJ whole genome shotgun (WGS) entry which is preliminary data.</text>
</comment>
<evidence type="ECO:0000313" key="7">
    <source>
        <dbReference type="Proteomes" id="UP000759537"/>
    </source>
</evidence>
<feature type="region of interest" description="Disordered" evidence="4">
    <location>
        <begin position="720"/>
        <end position="762"/>
    </location>
</feature>
<evidence type="ECO:0000256" key="1">
    <source>
        <dbReference type="ARBA" id="ARBA00004123"/>
    </source>
</evidence>
<dbReference type="OrthoDB" id="424974at2759"/>
<gene>
    <name evidence="6" type="ORF">DFH94DRAFT_497845</name>
</gene>
<feature type="compositionally biased region" description="Low complexity" evidence="4">
    <location>
        <begin position="662"/>
        <end position="671"/>
    </location>
</feature>
<feature type="domain" description="Zn(2)-C6 fungal-type" evidence="5">
    <location>
        <begin position="15"/>
        <end position="44"/>
    </location>
</feature>
<evidence type="ECO:0000256" key="2">
    <source>
        <dbReference type="ARBA" id="ARBA00022723"/>
    </source>
</evidence>
<dbReference type="GO" id="GO:0000981">
    <property type="term" value="F:DNA-binding transcription factor activity, RNA polymerase II-specific"/>
    <property type="evidence" value="ECO:0007669"/>
    <property type="project" value="InterPro"/>
</dbReference>
<dbReference type="EMBL" id="WHVB01000009">
    <property type="protein sequence ID" value="KAF8479788.1"/>
    <property type="molecule type" value="Genomic_DNA"/>
</dbReference>
<dbReference type="InterPro" id="IPR036864">
    <property type="entry name" value="Zn2-C6_fun-type_DNA-bd_sf"/>
</dbReference>
<dbReference type="GO" id="GO:0005634">
    <property type="term" value="C:nucleus"/>
    <property type="evidence" value="ECO:0007669"/>
    <property type="project" value="UniProtKB-SubCell"/>
</dbReference>
<evidence type="ECO:0000259" key="5">
    <source>
        <dbReference type="PROSITE" id="PS50048"/>
    </source>
</evidence>
<organism evidence="6 7">
    <name type="scientific">Russula ochroleuca</name>
    <dbReference type="NCBI Taxonomy" id="152965"/>
    <lineage>
        <taxon>Eukaryota</taxon>
        <taxon>Fungi</taxon>
        <taxon>Dikarya</taxon>
        <taxon>Basidiomycota</taxon>
        <taxon>Agaricomycotina</taxon>
        <taxon>Agaricomycetes</taxon>
        <taxon>Russulales</taxon>
        <taxon>Russulaceae</taxon>
        <taxon>Russula</taxon>
    </lineage>
</organism>
<reference evidence="6" key="1">
    <citation type="submission" date="2019-10" db="EMBL/GenBank/DDBJ databases">
        <authorList>
            <consortium name="DOE Joint Genome Institute"/>
            <person name="Kuo A."/>
            <person name="Miyauchi S."/>
            <person name="Kiss E."/>
            <person name="Drula E."/>
            <person name="Kohler A."/>
            <person name="Sanchez-Garcia M."/>
            <person name="Andreopoulos B."/>
            <person name="Barry K.W."/>
            <person name="Bonito G."/>
            <person name="Buee M."/>
            <person name="Carver A."/>
            <person name="Chen C."/>
            <person name="Cichocki N."/>
            <person name="Clum A."/>
            <person name="Culley D."/>
            <person name="Crous P.W."/>
            <person name="Fauchery L."/>
            <person name="Girlanda M."/>
            <person name="Hayes R."/>
            <person name="Keri Z."/>
            <person name="LaButti K."/>
            <person name="Lipzen A."/>
            <person name="Lombard V."/>
            <person name="Magnuson J."/>
            <person name="Maillard F."/>
            <person name="Morin E."/>
            <person name="Murat C."/>
            <person name="Nolan M."/>
            <person name="Ohm R."/>
            <person name="Pangilinan J."/>
            <person name="Pereira M."/>
            <person name="Perotto S."/>
            <person name="Peter M."/>
            <person name="Riley R."/>
            <person name="Sitrit Y."/>
            <person name="Stielow B."/>
            <person name="Szollosi G."/>
            <person name="Zifcakova L."/>
            <person name="Stursova M."/>
            <person name="Spatafora J.W."/>
            <person name="Tedersoo L."/>
            <person name="Vaario L.-M."/>
            <person name="Yamada A."/>
            <person name="Yan M."/>
            <person name="Wang P."/>
            <person name="Xu J."/>
            <person name="Bruns T."/>
            <person name="Baldrian P."/>
            <person name="Vilgalys R."/>
            <person name="Henrissat B."/>
            <person name="Grigoriev I.V."/>
            <person name="Hibbett D."/>
            <person name="Nagy L.G."/>
            <person name="Martin F.M."/>
        </authorList>
    </citation>
    <scope>NUCLEOTIDE SEQUENCE</scope>
    <source>
        <strain evidence="6">Prilba</strain>
    </source>
</reference>
<dbReference type="InterPro" id="IPR007219">
    <property type="entry name" value="XnlR_reg_dom"/>
</dbReference>
<dbReference type="GO" id="GO:0003677">
    <property type="term" value="F:DNA binding"/>
    <property type="evidence" value="ECO:0007669"/>
    <property type="project" value="InterPro"/>
</dbReference>
<dbReference type="Pfam" id="PF04082">
    <property type="entry name" value="Fungal_trans"/>
    <property type="match status" value="1"/>
</dbReference>
<dbReference type="PROSITE" id="PS00463">
    <property type="entry name" value="ZN2_CY6_FUNGAL_1"/>
    <property type="match status" value="1"/>
</dbReference>
<evidence type="ECO:0000256" key="4">
    <source>
        <dbReference type="SAM" id="MobiDB-lite"/>
    </source>
</evidence>
<feature type="compositionally biased region" description="Acidic residues" evidence="4">
    <location>
        <begin position="104"/>
        <end position="119"/>
    </location>
</feature>
<dbReference type="InterPro" id="IPR001138">
    <property type="entry name" value="Zn2Cys6_DnaBD"/>
</dbReference>
<comment type="subcellular location">
    <subcellularLocation>
        <location evidence="1">Nucleus</location>
    </subcellularLocation>
</comment>
<dbReference type="SMART" id="SM00066">
    <property type="entry name" value="GAL4"/>
    <property type="match status" value="1"/>
</dbReference>
<dbReference type="GO" id="GO:0008270">
    <property type="term" value="F:zinc ion binding"/>
    <property type="evidence" value="ECO:0007669"/>
    <property type="project" value="InterPro"/>
</dbReference>
<protein>
    <submittedName>
        <fullName evidence="6">Fungal-specific transcription factor domain-containing protein</fullName>
    </submittedName>
</protein>
<dbReference type="InterPro" id="IPR050613">
    <property type="entry name" value="Sec_Metabolite_Reg"/>
</dbReference>
<feature type="region of interest" description="Disordered" evidence="4">
    <location>
        <begin position="98"/>
        <end position="119"/>
    </location>
</feature>
<dbReference type="Pfam" id="PF00172">
    <property type="entry name" value="Zn_clus"/>
    <property type="match status" value="1"/>
</dbReference>
<keyword evidence="3" id="KW-0539">Nucleus</keyword>
<accession>A0A9P5MVU3</accession>
<proteinExistence type="predicted"/>
<name>A0A9P5MVU3_9AGAM</name>
<dbReference type="CDD" id="cd12148">
    <property type="entry name" value="fungal_TF_MHR"/>
    <property type="match status" value="1"/>
</dbReference>
<dbReference type="AlphaFoldDB" id="A0A9P5MVU3"/>
<dbReference type="CDD" id="cd00067">
    <property type="entry name" value="GAL4"/>
    <property type="match status" value="1"/>
</dbReference>
<reference evidence="6" key="2">
    <citation type="journal article" date="2020" name="Nat. Commun.">
        <title>Large-scale genome sequencing of mycorrhizal fungi provides insights into the early evolution of symbiotic traits.</title>
        <authorList>
            <person name="Miyauchi S."/>
            <person name="Kiss E."/>
            <person name="Kuo A."/>
            <person name="Drula E."/>
            <person name="Kohler A."/>
            <person name="Sanchez-Garcia M."/>
            <person name="Morin E."/>
            <person name="Andreopoulos B."/>
            <person name="Barry K.W."/>
            <person name="Bonito G."/>
            <person name="Buee M."/>
            <person name="Carver A."/>
            <person name="Chen C."/>
            <person name="Cichocki N."/>
            <person name="Clum A."/>
            <person name="Culley D."/>
            <person name="Crous P.W."/>
            <person name="Fauchery L."/>
            <person name="Girlanda M."/>
            <person name="Hayes R.D."/>
            <person name="Keri Z."/>
            <person name="LaButti K."/>
            <person name="Lipzen A."/>
            <person name="Lombard V."/>
            <person name="Magnuson J."/>
            <person name="Maillard F."/>
            <person name="Murat C."/>
            <person name="Nolan M."/>
            <person name="Ohm R.A."/>
            <person name="Pangilinan J."/>
            <person name="Pereira M.F."/>
            <person name="Perotto S."/>
            <person name="Peter M."/>
            <person name="Pfister S."/>
            <person name="Riley R."/>
            <person name="Sitrit Y."/>
            <person name="Stielow J.B."/>
            <person name="Szollosi G."/>
            <person name="Zifcakova L."/>
            <person name="Stursova M."/>
            <person name="Spatafora J.W."/>
            <person name="Tedersoo L."/>
            <person name="Vaario L.M."/>
            <person name="Yamada A."/>
            <person name="Yan M."/>
            <person name="Wang P."/>
            <person name="Xu J."/>
            <person name="Bruns T."/>
            <person name="Baldrian P."/>
            <person name="Vilgalys R."/>
            <person name="Dunand C."/>
            <person name="Henrissat B."/>
            <person name="Grigoriev I.V."/>
            <person name="Hibbett D."/>
            <person name="Nagy L.G."/>
            <person name="Martin F.M."/>
        </authorList>
    </citation>
    <scope>NUCLEOTIDE SEQUENCE</scope>
    <source>
        <strain evidence="6">Prilba</strain>
    </source>
</reference>
<dbReference type="Proteomes" id="UP000759537">
    <property type="component" value="Unassembled WGS sequence"/>
</dbReference>
<keyword evidence="7" id="KW-1185">Reference proteome</keyword>
<dbReference type="Gene3D" id="4.10.240.10">
    <property type="entry name" value="Zn(2)-C6 fungal-type DNA-binding domain"/>
    <property type="match status" value="1"/>
</dbReference>
<evidence type="ECO:0000256" key="3">
    <source>
        <dbReference type="ARBA" id="ARBA00023242"/>
    </source>
</evidence>
<dbReference type="SUPFAM" id="SSF57701">
    <property type="entry name" value="Zn2/Cys6 DNA-binding domain"/>
    <property type="match status" value="1"/>
</dbReference>
<dbReference type="PANTHER" id="PTHR31001">
    <property type="entry name" value="UNCHARACTERIZED TRANSCRIPTIONAL REGULATORY PROTEIN"/>
    <property type="match status" value="1"/>
</dbReference>